<gene>
    <name evidence="3" type="ORF">BOLC8T51334H</name>
</gene>
<dbReference type="EMBL" id="LR031879">
    <property type="protein sequence ID" value="VDD58105.1"/>
    <property type="molecule type" value="Genomic_DNA"/>
</dbReference>
<name>A0A3P6GNK8_BRAOL</name>
<reference evidence="3" key="1">
    <citation type="submission" date="2018-11" db="EMBL/GenBank/DDBJ databases">
        <authorList>
            <consortium name="Genoscope - CEA"/>
            <person name="William W."/>
        </authorList>
    </citation>
    <scope>NUCLEOTIDE SEQUENCE</scope>
</reference>
<accession>A0A3P6GNK8</accession>
<proteinExistence type="predicted"/>
<protein>
    <submittedName>
        <fullName evidence="3">Uncharacterized protein</fullName>
    </submittedName>
</protein>
<organism evidence="3">
    <name type="scientific">Brassica oleracea</name>
    <name type="common">Wild cabbage</name>
    <dbReference type="NCBI Taxonomy" id="3712"/>
    <lineage>
        <taxon>Eukaryota</taxon>
        <taxon>Viridiplantae</taxon>
        <taxon>Streptophyta</taxon>
        <taxon>Embryophyta</taxon>
        <taxon>Tracheophyta</taxon>
        <taxon>Spermatophyta</taxon>
        <taxon>Magnoliopsida</taxon>
        <taxon>eudicotyledons</taxon>
        <taxon>Gunneridae</taxon>
        <taxon>Pentapetalae</taxon>
        <taxon>rosids</taxon>
        <taxon>malvids</taxon>
        <taxon>Brassicales</taxon>
        <taxon>Brassicaceae</taxon>
        <taxon>Brassiceae</taxon>
        <taxon>Brassica</taxon>
    </lineage>
</organism>
<keyword evidence="1" id="KW-0472">Membrane</keyword>
<evidence type="ECO:0000256" key="1">
    <source>
        <dbReference type="SAM" id="Phobius"/>
    </source>
</evidence>
<feature type="transmembrane region" description="Helical" evidence="1">
    <location>
        <begin position="42"/>
        <end position="63"/>
    </location>
</feature>
<feature type="chain" id="PRO_5017949898" evidence="2">
    <location>
        <begin position="27"/>
        <end position="85"/>
    </location>
</feature>
<keyword evidence="1" id="KW-1133">Transmembrane helix</keyword>
<evidence type="ECO:0000313" key="3">
    <source>
        <dbReference type="EMBL" id="VDD58105.1"/>
    </source>
</evidence>
<keyword evidence="2" id="KW-0732">Signal</keyword>
<feature type="signal peptide" evidence="2">
    <location>
        <begin position="1"/>
        <end position="26"/>
    </location>
</feature>
<evidence type="ECO:0000256" key="2">
    <source>
        <dbReference type="SAM" id="SignalP"/>
    </source>
</evidence>
<sequence>MLLILITDQRFFLLLLLQVCISRIAAEKKNKEDSICCVSNSILNFFQFASAISVFFCLLYFTFELSCNMGFLAFTHQKFFLMAII</sequence>
<keyword evidence="1" id="KW-0812">Transmembrane</keyword>
<dbReference type="AlphaFoldDB" id="A0A3P6GNK8"/>